<keyword evidence="2" id="KW-1133">Transmembrane helix</keyword>
<reference evidence="5 6" key="1">
    <citation type="journal article" date="2017" name="Curr. Biol.">
        <title>Genome architecture and evolution of a unichromosomal asexual nematode.</title>
        <authorList>
            <person name="Fradin H."/>
            <person name="Zegar C."/>
            <person name="Gutwein M."/>
            <person name="Lucas J."/>
            <person name="Kovtun M."/>
            <person name="Corcoran D."/>
            <person name="Baugh L.R."/>
            <person name="Kiontke K."/>
            <person name="Gunsalus K."/>
            <person name="Fitch D.H."/>
            <person name="Piano F."/>
        </authorList>
    </citation>
    <scope>NUCLEOTIDE SEQUENCE [LARGE SCALE GENOMIC DNA]</scope>
    <source>
        <strain evidence="5">PF1309</strain>
    </source>
</reference>
<dbReference type="Pfam" id="PF02225">
    <property type="entry name" value="PA"/>
    <property type="match status" value="1"/>
</dbReference>
<evidence type="ECO:0000259" key="3">
    <source>
        <dbReference type="Pfam" id="PF02225"/>
    </source>
</evidence>
<evidence type="ECO:0000259" key="4">
    <source>
        <dbReference type="Pfam" id="PF04389"/>
    </source>
</evidence>
<dbReference type="PANTHER" id="PTHR10404">
    <property type="entry name" value="N-ACETYLATED-ALPHA-LINKED ACIDIC DIPEPTIDASE"/>
    <property type="match status" value="1"/>
</dbReference>
<protein>
    <recommendedName>
        <fullName evidence="7">Peptidase M28 domain-containing protein</fullName>
    </recommendedName>
</protein>
<feature type="domain" description="Peptidase M28" evidence="4">
    <location>
        <begin position="317"/>
        <end position="436"/>
    </location>
</feature>
<dbReference type="Gene3D" id="3.40.630.10">
    <property type="entry name" value="Zn peptidases"/>
    <property type="match status" value="2"/>
</dbReference>
<proteinExistence type="inferred from homology"/>
<evidence type="ECO:0000313" key="5">
    <source>
        <dbReference type="EMBL" id="PAV70124.1"/>
    </source>
</evidence>
<comment type="similarity">
    <text evidence="1">Belongs to the peptidase M28 family. M28B subfamily.</text>
</comment>
<dbReference type="SUPFAM" id="SSF52025">
    <property type="entry name" value="PA domain"/>
    <property type="match status" value="1"/>
</dbReference>
<dbReference type="InterPro" id="IPR046450">
    <property type="entry name" value="PA_dom_sf"/>
</dbReference>
<name>A0A2A2K850_9BILA</name>
<dbReference type="SUPFAM" id="SSF53187">
    <property type="entry name" value="Zn-dependent exopeptidases"/>
    <property type="match status" value="1"/>
</dbReference>
<accession>A0A2A2K850</accession>
<dbReference type="FunFam" id="3.40.630.10:FF:000101">
    <property type="entry name" value="N-acetylated alpha-linked acidic dipeptidase like 1"/>
    <property type="match status" value="1"/>
</dbReference>
<dbReference type="Proteomes" id="UP000218231">
    <property type="component" value="Unassembled WGS sequence"/>
</dbReference>
<dbReference type="InterPro" id="IPR039373">
    <property type="entry name" value="Peptidase_M28B"/>
</dbReference>
<dbReference type="InterPro" id="IPR007484">
    <property type="entry name" value="Peptidase_M28"/>
</dbReference>
<sequence>MINIYGFIAVAILLIIGVTLLGKHHSERRHKVARPLTIDDMHSRHSRHLIDAIDAERIKQNLRALTKHPHVAGTDANKRVAEIIQQMWKEAGLEDVHTNPYEVLLSYPDYDNPNTVTMKDKSGSVLWKTSEFSPSIIKEEQSDPSTDIGKIAMMRYGNGFRGNKISMAQRNGAIGAILFSDPEEVAPTGVDPGKLSTSQNQTVYPHGFWMPNDGVQRGSILKMDGDPLTPLYPAKPTIYKTRDIEKAKKDGIIPSIPALPISYTTAYKIISRMTGRPVPKNWQGYINVTYKTGPGFSNDEKITIDVHSSLELKTIRNVIGYIRGRDEPDRYVLVGNHFDAWVYGSIDPNSGTAILSELARAMVQTMNETGWKPARSIVFNAWDSEEYGLIGSTEFVEEFDEILRQRAVVYINMDCLHMNHTIGVRTTPELYQIITETTKTIPNFSEKERKAGRMSLYDTFIKTSPRNDSLFPNIPQMDTPGGGSDHKPFLTYSGTFSNHL</sequence>
<evidence type="ECO:0000256" key="1">
    <source>
        <dbReference type="ARBA" id="ARBA00005634"/>
    </source>
</evidence>
<keyword evidence="2" id="KW-0472">Membrane</keyword>
<keyword evidence="6" id="KW-1185">Reference proteome</keyword>
<evidence type="ECO:0008006" key="7">
    <source>
        <dbReference type="Google" id="ProtNLM"/>
    </source>
</evidence>
<dbReference type="STRING" id="2018661.A0A2A2K850"/>
<dbReference type="Pfam" id="PF04389">
    <property type="entry name" value="Peptidase_M28"/>
    <property type="match status" value="1"/>
</dbReference>
<feature type="transmembrane region" description="Helical" evidence="2">
    <location>
        <begin position="6"/>
        <end position="22"/>
    </location>
</feature>
<dbReference type="InterPro" id="IPR003137">
    <property type="entry name" value="PA_domain"/>
</dbReference>
<dbReference type="AlphaFoldDB" id="A0A2A2K850"/>
<dbReference type="PANTHER" id="PTHR10404:SF77">
    <property type="entry name" value="GLUTAMATE CARBOXYPEPTIDASE 2 HOMOLOG"/>
    <property type="match status" value="1"/>
</dbReference>
<keyword evidence="2" id="KW-0812">Transmembrane</keyword>
<comment type="caution">
    <text evidence="5">The sequence shown here is derived from an EMBL/GenBank/DDBJ whole genome shotgun (WGS) entry which is preliminary data.</text>
</comment>
<dbReference type="Gene3D" id="3.50.30.30">
    <property type="match status" value="2"/>
</dbReference>
<dbReference type="EMBL" id="LIAE01009358">
    <property type="protein sequence ID" value="PAV70124.1"/>
    <property type="molecule type" value="Genomic_DNA"/>
</dbReference>
<gene>
    <name evidence="5" type="ORF">WR25_09693</name>
</gene>
<dbReference type="OrthoDB" id="5841748at2759"/>
<organism evidence="5 6">
    <name type="scientific">Diploscapter pachys</name>
    <dbReference type="NCBI Taxonomy" id="2018661"/>
    <lineage>
        <taxon>Eukaryota</taxon>
        <taxon>Metazoa</taxon>
        <taxon>Ecdysozoa</taxon>
        <taxon>Nematoda</taxon>
        <taxon>Chromadorea</taxon>
        <taxon>Rhabditida</taxon>
        <taxon>Rhabditina</taxon>
        <taxon>Rhabditomorpha</taxon>
        <taxon>Rhabditoidea</taxon>
        <taxon>Rhabditidae</taxon>
        <taxon>Diploscapter</taxon>
    </lineage>
</organism>
<evidence type="ECO:0000256" key="2">
    <source>
        <dbReference type="SAM" id="Phobius"/>
    </source>
</evidence>
<feature type="domain" description="PA" evidence="3">
    <location>
        <begin position="149"/>
        <end position="219"/>
    </location>
</feature>
<dbReference type="GO" id="GO:0004180">
    <property type="term" value="F:carboxypeptidase activity"/>
    <property type="evidence" value="ECO:0007669"/>
    <property type="project" value="TreeGrafter"/>
</dbReference>
<evidence type="ECO:0000313" key="6">
    <source>
        <dbReference type="Proteomes" id="UP000218231"/>
    </source>
</evidence>